<keyword evidence="1" id="KW-1133">Transmembrane helix</keyword>
<protein>
    <submittedName>
        <fullName evidence="2">Uncharacterized protein</fullName>
    </submittedName>
</protein>
<evidence type="ECO:0000313" key="2">
    <source>
        <dbReference type="EMBL" id="AKN37017.1"/>
    </source>
</evidence>
<dbReference type="AlphaFoldDB" id="A0A0H3ZRE4"/>
<organism evidence="2">
    <name type="scientific">Vibrio cyclitrophicus</name>
    <dbReference type="NCBI Taxonomy" id="47951"/>
    <lineage>
        <taxon>Bacteria</taxon>
        <taxon>Pseudomonadati</taxon>
        <taxon>Pseudomonadota</taxon>
        <taxon>Gammaproteobacteria</taxon>
        <taxon>Vibrionales</taxon>
        <taxon>Vibrionaceae</taxon>
        <taxon>Vibrio</taxon>
    </lineage>
</organism>
<feature type="transmembrane region" description="Helical" evidence="1">
    <location>
        <begin position="18"/>
        <end position="37"/>
    </location>
</feature>
<reference evidence="2" key="1">
    <citation type="journal article" date="2015" name="MBio">
        <title>Eco-Evolutionary Dynamics of Episomes among Ecologically Cohesive Bacterial Populations.</title>
        <authorList>
            <person name="Xue H."/>
            <person name="Cordero O.X."/>
            <person name="Camas F.M."/>
            <person name="Trimble W."/>
            <person name="Meyer F."/>
            <person name="Guglielmini J."/>
            <person name="Rocha E.P."/>
            <person name="Polz M.F."/>
        </authorList>
    </citation>
    <scope>NUCLEOTIDE SEQUENCE</scope>
    <source>
        <strain evidence="2">FF_61</strain>
    </source>
</reference>
<proteinExistence type="predicted"/>
<accession>A0A0H3ZRE4</accession>
<keyword evidence="1" id="KW-0472">Membrane</keyword>
<sequence>MEKEELEKIKLRLEILKLAIQIPITSTLLITSLYGLMKLLGF</sequence>
<name>A0A0H3ZRE4_9VIBR</name>
<evidence type="ECO:0000256" key="1">
    <source>
        <dbReference type="SAM" id="Phobius"/>
    </source>
</evidence>
<keyword evidence="1" id="KW-0812">Transmembrane</keyword>
<dbReference type="EMBL" id="KP795522">
    <property type="protein sequence ID" value="AKN37017.1"/>
    <property type="molecule type" value="Genomic_DNA"/>
</dbReference>